<dbReference type="PROSITE" id="PS51847">
    <property type="entry name" value="SMP"/>
    <property type="match status" value="1"/>
</dbReference>
<feature type="non-terminal residue" evidence="12">
    <location>
        <position position="1"/>
    </location>
</feature>
<evidence type="ECO:0000256" key="1">
    <source>
        <dbReference type="ARBA" id="ARBA00004370"/>
    </source>
</evidence>
<evidence type="ECO:0000256" key="4">
    <source>
        <dbReference type="ARBA" id="ARBA00022723"/>
    </source>
</evidence>
<keyword evidence="6" id="KW-0106">Calcium</keyword>
<dbReference type="GO" id="GO:0005509">
    <property type="term" value="F:calcium ion binding"/>
    <property type="evidence" value="ECO:0007669"/>
    <property type="project" value="TreeGrafter"/>
</dbReference>
<proteinExistence type="predicted"/>
<keyword evidence="10" id="KW-0472">Membrane</keyword>
<dbReference type="GO" id="GO:0005789">
    <property type="term" value="C:endoplasmic reticulum membrane"/>
    <property type="evidence" value="ECO:0007669"/>
    <property type="project" value="TreeGrafter"/>
</dbReference>
<keyword evidence="5" id="KW-0677">Repeat</keyword>
<keyword evidence="7" id="KW-1133">Transmembrane helix</keyword>
<evidence type="ECO:0000313" key="13">
    <source>
        <dbReference type="Proteomes" id="UP000681967"/>
    </source>
</evidence>
<dbReference type="InterPro" id="IPR039010">
    <property type="entry name" value="Synaptotagmin_SMP"/>
</dbReference>
<evidence type="ECO:0000256" key="2">
    <source>
        <dbReference type="ARBA" id="ARBA00022448"/>
    </source>
</evidence>
<evidence type="ECO:0000313" key="12">
    <source>
        <dbReference type="EMBL" id="CAF5049911.1"/>
    </source>
</evidence>
<evidence type="ECO:0000256" key="9">
    <source>
        <dbReference type="ARBA" id="ARBA00023121"/>
    </source>
</evidence>
<comment type="subcellular location">
    <subcellularLocation>
        <location evidence="1">Membrane</location>
    </subcellularLocation>
</comment>
<keyword evidence="2" id="KW-0813">Transport</keyword>
<dbReference type="GO" id="GO:0005544">
    <property type="term" value="F:calcium-dependent phospholipid binding"/>
    <property type="evidence" value="ECO:0007669"/>
    <property type="project" value="TreeGrafter"/>
</dbReference>
<organism evidence="12 13">
    <name type="scientific">Rotaria magnacalcarata</name>
    <dbReference type="NCBI Taxonomy" id="392030"/>
    <lineage>
        <taxon>Eukaryota</taxon>
        <taxon>Metazoa</taxon>
        <taxon>Spiralia</taxon>
        <taxon>Gnathifera</taxon>
        <taxon>Rotifera</taxon>
        <taxon>Eurotatoria</taxon>
        <taxon>Bdelloidea</taxon>
        <taxon>Philodinida</taxon>
        <taxon>Philodinidae</taxon>
        <taxon>Rotaria</taxon>
    </lineage>
</organism>
<dbReference type="GO" id="GO:0031210">
    <property type="term" value="F:phosphatidylcholine binding"/>
    <property type="evidence" value="ECO:0007669"/>
    <property type="project" value="TreeGrafter"/>
</dbReference>
<dbReference type="InterPro" id="IPR031468">
    <property type="entry name" value="SMP_LBD"/>
</dbReference>
<evidence type="ECO:0000256" key="6">
    <source>
        <dbReference type="ARBA" id="ARBA00022837"/>
    </source>
</evidence>
<protein>
    <recommendedName>
        <fullName evidence="11">SMP-LTD domain-containing protein</fullName>
    </recommendedName>
</protein>
<reference evidence="12" key="1">
    <citation type="submission" date="2021-02" db="EMBL/GenBank/DDBJ databases">
        <authorList>
            <person name="Nowell W R."/>
        </authorList>
    </citation>
    <scope>NUCLEOTIDE SEQUENCE</scope>
</reference>
<sequence>MLNEINKNEEQYIKARLDELPSWVFFPDVERSEWLNRIIKQVWPYANQYLDKFIFRDLLVPRIRGTSSALADFSFEKLDLGEVPPRIGGIKVYADNVRDQIMMDIEVFYAGDACVKAKLKGIVCGVKDIQFVGDVRIILSPLINKIPLIGAVTYFFLRKP</sequence>
<keyword evidence="4" id="KW-0479">Metal-binding</keyword>
<name>A0A8S3DZE0_9BILA</name>
<keyword evidence="3" id="KW-0812">Transmembrane</keyword>
<evidence type="ECO:0000256" key="8">
    <source>
        <dbReference type="ARBA" id="ARBA00023055"/>
    </source>
</evidence>
<dbReference type="AlphaFoldDB" id="A0A8S3DZE0"/>
<comment type="caution">
    <text evidence="12">The sequence shown here is derived from an EMBL/GenBank/DDBJ whole genome shotgun (WGS) entry which is preliminary data.</text>
</comment>
<dbReference type="PANTHER" id="PTHR45761">
    <property type="entry name" value="EXTENDED SYNAPTOTAGMIN-LIKE PROTEIN 2, ISOFORM C"/>
    <property type="match status" value="1"/>
</dbReference>
<dbReference type="InterPro" id="IPR051634">
    <property type="entry name" value="Extended_Synaptotagmin"/>
</dbReference>
<gene>
    <name evidence="12" type="ORF">BYL167_LOCUS57942</name>
</gene>
<keyword evidence="9" id="KW-0446">Lipid-binding</keyword>
<dbReference type="CDD" id="cd21670">
    <property type="entry name" value="SMP_ESyt"/>
    <property type="match status" value="1"/>
</dbReference>
<dbReference type="GO" id="GO:0006869">
    <property type="term" value="P:lipid transport"/>
    <property type="evidence" value="ECO:0007669"/>
    <property type="project" value="UniProtKB-KW"/>
</dbReference>
<dbReference type="Proteomes" id="UP000681967">
    <property type="component" value="Unassembled WGS sequence"/>
</dbReference>
<dbReference type="PANTHER" id="PTHR45761:SF1">
    <property type="entry name" value="EXTENDED SYNAPTOTAGMIN-LIKE PROTEIN 2, ISOFORM C"/>
    <property type="match status" value="1"/>
</dbReference>
<dbReference type="GO" id="GO:0035091">
    <property type="term" value="F:phosphatidylinositol binding"/>
    <property type="evidence" value="ECO:0007669"/>
    <property type="project" value="TreeGrafter"/>
</dbReference>
<evidence type="ECO:0000256" key="5">
    <source>
        <dbReference type="ARBA" id="ARBA00022737"/>
    </source>
</evidence>
<evidence type="ECO:0000256" key="10">
    <source>
        <dbReference type="ARBA" id="ARBA00023136"/>
    </source>
</evidence>
<keyword evidence="8" id="KW-0445">Lipid transport</keyword>
<evidence type="ECO:0000259" key="11">
    <source>
        <dbReference type="PROSITE" id="PS51847"/>
    </source>
</evidence>
<feature type="domain" description="SMP-LTD" evidence="11">
    <location>
        <begin position="28"/>
        <end position="160"/>
    </location>
</feature>
<dbReference type="GO" id="GO:0008429">
    <property type="term" value="F:phosphatidylethanolamine binding"/>
    <property type="evidence" value="ECO:0007669"/>
    <property type="project" value="TreeGrafter"/>
</dbReference>
<dbReference type="Pfam" id="PF17047">
    <property type="entry name" value="SMP_LBD"/>
    <property type="match status" value="1"/>
</dbReference>
<accession>A0A8S3DZE0</accession>
<evidence type="ECO:0000256" key="3">
    <source>
        <dbReference type="ARBA" id="ARBA00022692"/>
    </source>
</evidence>
<evidence type="ECO:0000256" key="7">
    <source>
        <dbReference type="ARBA" id="ARBA00022989"/>
    </source>
</evidence>
<dbReference type="EMBL" id="CAJOBH010225830">
    <property type="protein sequence ID" value="CAF5049911.1"/>
    <property type="molecule type" value="Genomic_DNA"/>
</dbReference>